<feature type="repeat" description="ANK" evidence="1">
    <location>
        <begin position="228"/>
        <end position="260"/>
    </location>
</feature>
<name>A0A0D2I2H1_9BACT</name>
<evidence type="ECO:0000313" key="2">
    <source>
        <dbReference type="EMBL" id="KIX85385.1"/>
    </source>
</evidence>
<comment type="caution">
    <text evidence="2">The sequence shown here is derived from an EMBL/GenBank/DDBJ whole genome shotgun (WGS) entry which is preliminary data.</text>
</comment>
<dbReference type="Proteomes" id="UP000032214">
    <property type="component" value="Unassembled WGS sequence"/>
</dbReference>
<evidence type="ECO:0000256" key="1">
    <source>
        <dbReference type="PROSITE-ProRule" id="PRU00023"/>
    </source>
</evidence>
<gene>
    <name evidence="2" type="ORF">J120_00145</name>
</gene>
<protein>
    <submittedName>
        <fullName evidence="2">Uncharacterized protein</fullName>
    </submittedName>
</protein>
<evidence type="ECO:0000313" key="3">
    <source>
        <dbReference type="Proteomes" id="UP000032214"/>
    </source>
</evidence>
<accession>A0A0D2I2H1</accession>
<dbReference type="Pfam" id="PF00023">
    <property type="entry name" value="Ank"/>
    <property type="match status" value="1"/>
</dbReference>
<dbReference type="STRING" id="1306947.J120_00145"/>
<dbReference type="PROSITE" id="PS50088">
    <property type="entry name" value="ANK_REPEAT"/>
    <property type="match status" value="1"/>
</dbReference>
<sequence length="353" mass="41006">MILSTVALECITAEISSQQLPVELWQEIYTFKIDSTQIAGKLVNEHYSNLILLQEINKRYLRSLFQQTTVNKAFAKIIPPIIKKSYIPTLTENLHKRLRVRTVTITELIATQKKLETDYNIPASLNSMQLAYIPLPFLSALLGAGPWINYTRSILQTSPAMSAMYQQSLLVYLTYCLNQLDSENLIRILLHRSKNNIYSTTILSYELLVSTLENLLSSGIDANFGNAQTSPLLWQATEKGKYEMVRALLRAGANVNARYNQKTLFDELFNQLNVLYEKVTTAYKKQLASFLSLTYRRYQKELEEFKKLVDVFKTEHPEWYQNYTKNPAFIQRLKYIEDYLQARLAYYQARDKQ</sequence>
<dbReference type="EMBL" id="ARQD01000001">
    <property type="protein sequence ID" value="KIX85385.1"/>
    <property type="molecule type" value="Genomic_DNA"/>
</dbReference>
<keyword evidence="3" id="KW-1185">Reference proteome</keyword>
<dbReference type="SUPFAM" id="SSF48403">
    <property type="entry name" value="Ankyrin repeat"/>
    <property type="match status" value="1"/>
</dbReference>
<keyword evidence="1" id="KW-0040">ANK repeat</keyword>
<organism evidence="2 3">
    <name type="scientific">candidate division TM6 bacterium JCVI TM6SC1</name>
    <dbReference type="NCBI Taxonomy" id="1306947"/>
    <lineage>
        <taxon>Bacteria</taxon>
        <taxon>Candidatus Babelota</taxon>
        <taxon>Vermiphilus</taxon>
    </lineage>
</organism>
<reference evidence="2 3" key="1">
    <citation type="journal article" date="2013" name="Proc. Natl. Acad. Sci. U.S.A.">
        <title>Candidate phylum TM6 genome recovered from a hospital sink biofilm provides genomic insights into this uncultivated phylum.</title>
        <authorList>
            <person name="McLean J.S."/>
            <person name="Lombardo M.J."/>
            <person name="Badger J.H."/>
            <person name="Edlund A."/>
            <person name="Novotny M."/>
            <person name="Yee-Greenbaum J."/>
            <person name="Vyahhi N."/>
            <person name="Hall A.P."/>
            <person name="Yang Y."/>
            <person name="Dupont C.L."/>
            <person name="Ziegler M.G."/>
            <person name="Chitsaz H."/>
            <person name="Allen A.E."/>
            <person name="Yooseph S."/>
            <person name="Tesler G."/>
            <person name="Pevzner P.A."/>
            <person name="Friedman R.M."/>
            <person name="Nealson K.H."/>
            <person name="Venter J.C."/>
            <person name="Lasken R.S."/>
        </authorList>
    </citation>
    <scope>NUCLEOTIDE SEQUENCE [LARGE SCALE GENOMIC DNA]</scope>
    <source>
        <strain evidence="2 3">TM6SC1</strain>
    </source>
</reference>
<dbReference type="Gene3D" id="1.25.40.20">
    <property type="entry name" value="Ankyrin repeat-containing domain"/>
    <property type="match status" value="1"/>
</dbReference>
<dbReference type="InterPro" id="IPR036770">
    <property type="entry name" value="Ankyrin_rpt-contain_sf"/>
</dbReference>
<dbReference type="AlphaFoldDB" id="A0A0D2I2H1"/>
<dbReference type="InterPro" id="IPR002110">
    <property type="entry name" value="Ankyrin_rpt"/>
</dbReference>
<proteinExistence type="predicted"/>